<dbReference type="Proteomes" id="UP001156672">
    <property type="component" value="Unassembled WGS sequence"/>
</dbReference>
<evidence type="ECO:0000313" key="5">
    <source>
        <dbReference type="Proteomes" id="UP000075636"/>
    </source>
</evidence>
<dbReference type="RefSeq" id="WP_062031000.1">
    <property type="nucleotide sequence ID" value="NZ_BEWL01000002.1"/>
</dbReference>
<feature type="signal peptide" evidence="1">
    <location>
        <begin position="1"/>
        <end position="22"/>
    </location>
</feature>
<feature type="chain" id="PRO_5010449412" evidence="1">
    <location>
        <begin position="23"/>
        <end position="123"/>
    </location>
</feature>
<dbReference type="EMBL" id="LHZR01000109">
    <property type="protein sequence ID" value="KXV47432.1"/>
    <property type="molecule type" value="Genomic_DNA"/>
</dbReference>
<sequence>MLTPSRLVAMMVAAAIVMPACAQDATTGLPSRKLVLWCTVSDGGSKRLFASDPVPTSDLSHMALWNANSRFITIVNSRYNLTIRNNDHACAIYPDMAHATKTRDALISLAQQRGSHIVTVGSN</sequence>
<dbReference type="Proteomes" id="UP000075636">
    <property type="component" value="Unassembled WGS sequence"/>
</dbReference>
<reference evidence="5 6" key="2">
    <citation type="submission" date="2015-06" db="EMBL/GenBank/DDBJ databases">
        <title>Improved classification and identification of acetic acid bacteria using matrix-assisted laser desorption/ionization time-of-flight mass spectrometry; Gluconobacter nephelii and Gluconobacter uchimurae are later heterotypic synonyms of Gluconobacter japonicus and Gluconobacter oxydans, respectively.</title>
        <authorList>
            <person name="Li L."/>
            <person name="Cleenwerck I."/>
            <person name="De Vuyst L."/>
            <person name="Vandamme P."/>
        </authorList>
    </citation>
    <scope>NUCLEOTIDE SEQUENCE [LARGE SCALE GENOMIC DNA]</scope>
    <source>
        <strain evidence="3 6">LMG 1356</strain>
        <strain evidence="4 5">LMG 1768</strain>
    </source>
</reference>
<dbReference type="PATRIC" id="fig|318683.5.peg.623"/>
<evidence type="ECO:0000313" key="6">
    <source>
        <dbReference type="Proteomes" id="UP000075682"/>
    </source>
</evidence>
<reference evidence="2" key="4">
    <citation type="submission" date="2023-01" db="EMBL/GenBank/DDBJ databases">
        <title>Draft genome sequence of Gluconobacter albidus strain NBRC 3250.</title>
        <authorList>
            <person name="Sun Q."/>
            <person name="Mori K."/>
        </authorList>
    </citation>
    <scope>NUCLEOTIDE SEQUENCE</scope>
    <source>
        <strain evidence="2">NBRC 3250</strain>
    </source>
</reference>
<accession>A0A149SZK0</accession>
<dbReference type="Proteomes" id="UP000075682">
    <property type="component" value="Unassembled WGS sequence"/>
</dbReference>
<comment type="caution">
    <text evidence="4">The sequence shown here is derived from an EMBL/GenBank/DDBJ whole genome shotgun (WGS) entry which is preliminary data.</text>
</comment>
<keyword evidence="7" id="KW-1185">Reference proteome</keyword>
<dbReference type="AlphaFoldDB" id="A0A149SZK0"/>
<keyword evidence="1" id="KW-0732">Signal</keyword>
<gene>
    <name evidence="3" type="ORF">AD941_10865</name>
    <name evidence="4" type="ORF">AD945_10335</name>
    <name evidence="2" type="ORF">GCM10007866_27650</name>
</gene>
<protein>
    <submittedName>
        <fullName evidence="4">Uncharacterized protein</fullName>
    </submittedName>
</protein>
<evidence type="ECO:0000256" key="1">
    <source>
        <dbReference type="SAM" id="SignalP"/>
    </source>
</evidence>
<reference evidence="2" key="1">
    <citation type="journal article" date="2014" name="Int. J. Syst. Evol. Microbiol.">
        <title>Complete genome of a new Firmicutes species belonging to the dominant human colonic microbiota ('Ruminococcus bicirculans') reveals two chromosomes and a selective capacity to utilize plant glucans.</title>
        <authorList>
            <consortium name="NISC Comparative Sequencing Program"/>
            <person name="Wegmann U."/>
            <person name="Louis P."/>
            <person name="Goesmann A."/>
            <person name="Henrissat B."/>
            <person name="Duncan S.H."/>
            <person name="Flint H.J."/>
        </authorList>
    </citation>
    <scope>NUCLEOTIDE SEQUENCE</scope>
    <source>
        <strain evidence="2">NBRC 3250</strain>
    </source>
</reference>
<dbReference type="STRING" id="318683.A0U94_09830"/>
<evidence type="ECO:0000313" key="7">
    <source>
        <dbReference type="Proteomes" id="UP001156672"/>
    </source>
</evidence>
<evidence type="ECO:0000313" key="3">
    <source>
        <dbReference type="EMBL" id="KXV37419.1"/>
    </source>
</evidence>
<evidence type="ECO:0000313" key="2">
    <source>
        <dbReference type="EMBL" id="GLQ70312.1"/>
    </source>
</evidence>
<dbReference type="KEGG" id="gal:A0U94_09830"/>
<reference evidence="7" key="3">
    <citation type="journal article" date="2019" name="Int. J. Syst. Evol. Microbiol.">
        <title>The Global Catalogue of Microorganisms (GCM) 10K type strain sequencing project: providing services to taxonomists for standard genome sequencing and annotation.</title>
        <authorList>
            <consortium name="The Broad Institute Genomics Platform"/>
            <consortium name="The Broad Institute Genome Sequencing Center for Infectious Disease"/>
            <person name="Wu L."/>
            <person name="Ma J."/>
        </authorList>
    </citation>
    <scope>NUCLEOTIDE SEQUENCE [LARGE SCALE GENOMIC DNA]</scope>
    <source>
        <strain evidence="7">NBRC 3250</strain>
    </source>
</reference>
<dbReference type="EMBL" id="LHZN01000138">
    <property type="protein sequence ID" value="KXV37419.1"/>
    <property type="molecule type" value="Genomic_DNA"/>
</dbReference>
<dbReference type="EMBL" id="BSNW01000050">
    <property type="protein sequence ID" value="GLQ70312.1"/>
    <property type="molecule type" value="Genomic_DNA"/>
</dbReference>
<evidence type="ECO:0000313" key="4">
    <source>
        <dbReference type="EMBL" id="KXV47432.1"/>
    </source>
</evidence>
<organism evidence="4 5">
    <name type="scientific">Gluconobacter albidus</name>
    <dbReference type="NCBI Taxonomy" id="318683"/>
    <lineage>
        <taxon>Bacteria</taxon>
        <taxon>Pseudomonadati</taxon>
        <taxon>Pseudomonadota</taxon>
        <taxon>Alphaproteobacteria</taxon>
        <taxon>Acetobacterales</taxon>
        <taxon>Acetobacteraceae</taxon>
        <taxon>Gluconobacter</taxon>
    </lineage>
</organism>
<proteinExistence type="predicted"/>
<dbReference type="OrthoDB" id="7275461at2"/>
<name>A0A149SZK0_9PROT</name>